<evidence type="ECO:0008006" key="3">
    <source>
        <dbReference type="Google" id="ProtNLM"/>
    </source>
</evidence>
<gene>
    <name evidence="1" type="ORF">RIF29_35707</name>
</gene>
<protein>
    <recommendedName>
        <fullName evidence="3">3,4-dihydroxy-2-butanone-4-phosphate synthase</fullName>
    </recommendedName>
</protein>
<dbReference type="GO" id="GO:0009231">
    <property type="term" value="P:riboflavin biosynthetic process"/>
    <property type="evidence" value="ECO:0007669"/>
    <property type="project" value="InterPro"/>
</dbReference>
<reference evidence="1 2" key="1">
    <citation type="submission" date="2024-01" db="EMBL/GenBank/DDBJ databases">
        <title>The genomes of 5 underutilized Papilionoideae crops provide insights into root nodulation and disease resistanc.</title>
        <authorList>
            <person name="Yuan L."/>
        </authorList>
    </citation>
    <scope>NUCLEOTIDE SEQUENCE [LARGE SCALE GENOMIC DNA]</scope>
    <source>
        <strain evidence="1">ZHUSHIDOU_FW_LH</strain>
        <tissue evidence="1">Leaf</tissue>
    </source>
</reference>
<dbReference type="AlphaFoldDB" id="A0AAN9EAK8"/>
<evidence type="ECO:0000313" key="2">
    <source>
        <dbReference type="Proteomes" id="UP001372338"/>
    </source>
</evidence>
<comment type="caution">
    <text evidence="1">The sequence shown here is derived from an EMBL/GenBank/DDBJ whole genome shotgun (WGS) entry which is preliminary data.</text>
</comment>
<dbReference type="SUPFAM" id="SSF55821">
    <property type="entry name" value="YrdC/RibB"/>
    <property type="match status" value="1"/>
</dbReference>
<dbReference type="GO" id="GO:0008686">
    <property type="term" value="F:3,4-dihydroxy-2-butanone-4-phosphate synthase activity"/>
    <property type="evidence" value="ECO:0007669"/>
    <property type="project" value="InterPro"/>
</dbReference>
<dbReference type="Gene3D" id="3.90.870.10">
    <property type="entry name" value="DHBP synthase"/>
    <property type="match status" value="1"/>
</dbReference>
<dbReference type="InterPro" id="IPR000422">
    <property type="entry name" value="DHBP_synthase_RibB"/>
</dbReference>
<sequence length="99" mass="10946">MPSCSDFSSLLLYDGSMARLPKLRQANAALIRYDFSDDTNEFDLDKPTPGFASIPEAIEDIRQGKMVMIVDDEDRENEGDLIVIPYSSCELVGLGLELG</sequence>
<keyword evidence="2" id="KW-1185">Reference proteome</keyword>
<dbReference type="Proteomes" id="UP001372338">
    <property type="component" value="Unassembled WGS sequence"/>
</dbReference>
<dbReference type="InterPro" id="IPR017945">
    <property type="entry name" value="DHBP_synth_RibB-like_a/b_dom"/>
</dbReference>
<dbReference type="EMBL" id="JAYWIO010000007">
    <property type="protein sequence ID" value="KAK7252027.1"/>
    <property type="molecule type" value="Genomic_DNA"/>
</dbReference>
<organism evidence="1 2">
    <name type="scientific">Crotalaria pallida</name>
    <name type="common">Smooth rattlebox</name>
    <name type="synonym">Crotalaria striata</name>
    <dbReference type="NCBI Taxonomy" id="3830"/>
    <lineage>
        <taxon>Eukaryota</taxon>
        <taxon>Viridiplantae</taxon>
        <taxon>Streptophyta</taxon>
        <taxon>Embryophyta</taxon>
        <taxon>Tracheophyta</taxon>
        <taxon>Spermatophyta</taxon>
        <taxon>Magnoliopsida</taxon>
        <taxon>eudicotyledons</taxon>
        <taxon>Gunneridae</taxon>
        <taxon>Pentapetalae</taxon>
        <taxon>rosids</taxon>
        <taxon>fabids</taxon>
        <taxon>Fabales</taxon>
        <taxon>Fabaceae</taxon>
        <taxon>Papilionoideae</taxon>
        <taxon>50 kb inversion clade</taxon>
        <taxon>genistoids sensu lato</taxon>
        <taxon>core genistoids</taxon>
        <taxon>Crotalarieae</taxon>
        <taxon>Crotalaria</taxon>
    </lineage>
</organism>
<proteinExistence type="predicted"/>
<accession>A0AAN9EAK8</accession>
<name>A0AAN9EAK8_CROPI</name>
<evidence type="ECO:0000313" key="1">
    <source>
        <dbReference type="EMBL" id="KAK7252027.1"/>
    </source>
</evidence>
<dbReference type="Pfam" id="PF00926">
    <property type="entry name" value="DHBP_synthase"/>
    <property type="match status" value="1"/>
</dbReference>